<organism evidence="1 2">
    <name type="scientific">Cuscuta epithymum</name>
    <dbReference type="NCBI Taxonomy" id="186058"/>
    <lineage>
        <taxon>Eukaryota</taxon>
        <taxon>Viridiplantae</taxon>
        <taxon>Streptophyta</taxon>
        <taxon>Embryophyta</taxon>
        <taxon>Tracheophyta</taxon>
        <taxon>Spermatophyta</taxon>
        <taxon>Magnoliopsida</taxon>
        <taxon>eudicotyledons</taxon>
        <taxon>Gunneridae</taxon>
        <taxon>Pentapetalae</taxon>
        <taxon>asterids</taxon>
        <taxon>lamiids</taxon>
        <taxon>Solanales</taxon>
        <taxon>Convolvulaceae</taxon>
        <taxon>Cuscuteae</taxon>
        <taxon>Cuscuta</taxon>
        <taxon>Cuscuta subgen. Cuscuta</taxon>
    </lineage>
</organism>
<comment type="caution">
    <text evidence="1">The sequence shown here is derived from an EMBL/GenBank/DDBJ whole genome shotgun (WGS) entry which is preliminary data.</text>
</comment>
<dbReference type="AlphaFoldDB" id="A0AAV0BV69"/>
<dbReference type="Proteomes" id="UP001152523">
    <property type="component" value="Unassembled WGS sequence"/>
</dbReference>
<sequence length="107" mass="11936">MLQVAVLSWQPVDRWCPNYQISSIKCTSRQNLGFPPNQWGRSSAREVSWIAPSDPQEIPAVRPLALVDTRLVDWVSSDDHRLAVRTFVVIPGGPWPCSLSLHGRSSG</sequence>
<evidence type="ECO:0000313" key="1">
    <source>
        <dbReference type="EMBL" id="CAH9051615.1"/>
    </source>
</evidence>
<accession>A0AAV0BV69</accession>
<protein>
    <submittedName>
        <fullName evidence="1">Uncharacterized protein</fullName>
    </submittedName>
</protein>
<name>A0AAV0BV69_9ASTE</name>
<keyword evidence="2" id="KW-1185">Reference proteome</keyword>
<evidence type="ECO:0000313" key="2">
    <source>
        <dbReference type="Proteomes" id="UP001152523"/>
    </source>
</evidence>
<proteinExistence type="predicted"/>
<reference evidence="1" key="1">
    <citation type="submission" date="2022-07" db="EMBL/GenBank/DDBJ databases">
        <authorList>
            <person name="Macas J."/>
            <person name="Novak P."/>
            <person name="Neumann P."/>
        </authorList>
    </citation>
    <scope>NUCLEOTIDE SEQUENCE</scope>
</reference>
<gene>
    <name evidence="1" type="ORF">CEPIT_LOCUS251</name>
</gene>
<dbReference type="EMBL" id="CAMAPF010000003">
    <property type="protein sequence ID" value="CAH9051615.1"/>
    <property type="molecule type" value="Genomic_DNA"/>
</dbReference>